<evidence type="ECO:0000313" key="2">
    <source>
        <dbReference type="EMBL" id="KAF8730941.1"/>
    </source>
</evidence>
<sequence length="456" mass="51929">MSGHQYRSSTSTSSVWRRLKRSSPPLSWGSRPGWMILSQYGARRDGIHSYGTSSATSFTSNGEEISFSFDLVEPPGISVICLDSPKDASTQTANVIAALHDVVLIRMYYGSGAPIDYYVYKASSDVDASRWRPSLLLLLPAYDDEDIWTSRDNTGIMSWRTKGKSSFIVAKLTIRFDLWSEIGSPPAIEAHMFRSGSDEWKVFKDLQVNGANGSSDLQWWKTDVIVPYQGRFLMWVDYYQGIILADMSPQSEGEDVAPSLWYVPFPVDRITKNPEHIDYGRGSPQISRCVCATRDGLKFVSVDHRHTSDWGVGHQDVLKWSHTFRITTWSLREHDYTWRRDVTMYEEEFWDTLHCSGDHLFPRATPEYPVVNMDNPDAVCFRLKKEPYNFGDPIWMIEVDMKKKALLAATSYSMETTSSNEVGTINYARVVSDAPPFSSDLPRYLDGVSDCKKRRQ</sequence>
<feature type="domain" description="DUF1618" evidence="1">
    <location>
        <begin position="235"/>
        <end position="380"/>
    </location>
</feature>
<gene>
    <name evidence="2" type="ORF">HU200_016816</name>
</gene>
<organism evidence="2 3">
    <name type="scientific">Digitaria exilis</name>
    <dbReference type="NCBI Taxonomy" id="1010633"/>
    <lineage>
        <taxon>Eukaryota</taxon>
        <taxon>Viridiplantae</taxon>
        <taxon>Streptophyta</taxon>
        <taxon>Embryophyta</taxon>
        <taxon>Tracheophyta</taxon>
        <taxon>Spermatophyta</taxon>
        <taxon>Magnoliopsida</taxon>
        <taxon>Liliopsida</taxon>
        <taxon>Poales</taxon>
        <taxon>Poaceae</taxon>
        <taxon>PACMAD clade</taxon>
        <taxon>Panicoideae</taxon>
        <taxon>Panicodae</taxon>
        <taxon>Paniceae</taxon>
        <taxon>Anthephorinae</taxon>
        <taxon>Digitaria</taxon>
    </lineage>
</organism>
<dbReference type="Pfam" id="PF07762">
    <property type="entry name" value="DUF1618"/>
    <property type="match status" value="1"/>
</dbReference>
<dbReference type="PANTHER" id="PTHR33074">
    <property type="entry name" value="EXPRESSED PROTEIN-RELATED"/>
    <property type="match status" value="1"/>
</dbReference>
<dbReference type="AlphaFoldDB" id="A0A835F7W4"/>
<dbReference type="InterPro" id="IPR011676">
    <property type="entry name" value="DUF1618"/>
</dbReference>
<protein>
    <recommendedName>
        <fullName evidence="1">DUF1618 domain-containing protein</fullName>
    </recommendedName>
</protein>
<accession>A0A835F7W4</accession>
<proteinExistence type="predicted"/>
<evidence type="ECO:0000313" key="3">
    <source>
        <dbReference type="Proteomes" id="UP000636709"/>
    </source>
</evidence>
<dbReference type="EMBL" id="JACEFO010001613">
    <property type="protein sequence ID" value="KAF8730941.1"/>
    <property type="molecule type" value="Genomic_DNA"/>
</dbReference>
<dbReference type="Proteomes" id="UP000636709">
    <property type="component" value="Unassembled WGS sequence"/>
</dbReference>
<evidence type="ECO:0000259" key="1">
    <source>
        <dbReference type="Pfam" id="PF07762"/>
    </source>
</evidence>
<name>A0A835F7W4_9POAL</name>
<dbReference type="PANTHER" id="PTHR33074:SF75">
    <property type="entry name" value="OS01G0189800 PROTEIN"/>
    <property type="match status" value="1"/>
</dbReference>
<comment type="caution">
    <text evidence="2">The sequence shown here is derived from an EMBL/GenBank/DDBJ whole genome shotgun (WGS) entry which is preliminary data.</text>
</comment>
<keyword evidence="3" id="KW-1185">Reference proteome</keyword>
<reference evidence="2" key="1">
    <citation type="submission" date="2020-07" db="EMBL/GenBank/DDBJ databases">
        <title>Genome sequence and genetic diversity analysis of an under-domesticated orphan crop, white fonio (Digitaria exilis).</title>
        <authorList>
            <person name="Bennetzen J.L."/>
            <person name="Chen S."/>
            <person name="Ma X."/>
            <person name="Wang X."/>
            <person name="Yssel A.E.J."/>
            <person name="Chaluvadi S.R."/>
            <person name="Johnson M."/>
            <person name="Gangashetty P."/>
            <person name="Hamidou F."/>
            <person name="Sanogo M.D."/>
            <person name="Zwaenepoel A."/>
            <person name="Wallace J."/>
            <person name="Van De Peer Y."/>
            <person name="Van Deynze A."/>
        </authorList>
    </citation>
    <scope>NUCLEOTIDE SEQUENCE</scope>
    <source>
        <tissue evidence="2">Leaves</tissue>
    </source>
</reference>
<dbReference type="OrthoDB" id="604127at2759"/>